<keyword evidence="9" id="KW-1185">Reference proteome</keyword>
<dbReference type="Gene3D" id="3.40.50.150">
    <property type="entry name" value="Vaccinia Virus protein VP39"/>
    <property type="match status" value="1"/>
</dbReference>
<dbReference type="InterPro" id="IPR007848">
    <property type="entry name" value="Small_mtfrase_dom"/>
</dbReference>
<proteinExistence type="predicted"/>
<dbReference type="Proteomes" id="UP001066276">
    <property type="component" value="Chromosome 9"/>
</dbReference>
<evidence type="ECO:0000256" key="2">
    <source>
        <dbReference type="ARBA" id="ARBA00022603"/>
    </source>
</evidence>
<dbReference type="InterPro" id="IPR040758">
    <property type="entry name" value="PrmC_N"/>
</dbReference>
<dbReference type="PANTHER" id="PTHR18895:SF74">
    <property type="entry name" value="MTRF1L RELEASE FACTOR GLUTAMINE METHYLTRANSFERASE"/>
    <property type="match status" value="1"/>
</dbReference>
<keyword evidence="3" id="KW-0808">Transferase</keyword>
<dbReference type="InterPro" id="IPR002052">
    <property type="entry name" value="DNA_methylase_N6_adenine_CS"/>
</dbReference>
<dbReference type="Pfam" id="PF17827">
    <property type="entry name" value="PrmC_N"/>
    <property type="match status" value="1"/>
</dbReference>
<organism evidence="8 9">
    <name type="scientific">Pleurodeles waltl</name>
    <name type="common">Iberian ribbed newt</name>
    <dbReference type="NCBI Taxonomy" id="8319"/>
    <lineage>
        <taxon>Eukaryota</taxon>
        <taxon>Metazoa</taxon>
        <taxon>Chordata</taxon>
        <taxon>Craniata</taxon>
        <taxon>Vertebrata</taxon>
        <taxon>Euteleostomi</taxon>
        <taxon>Amphibia</taxon>
        <taxon>Batrachia</taxon>
        <taxon>Caudata</taxon>
        <taxon>Salamandroidea</taxon>
        <taxon>Salamandridae</taxon>
        <taxon>Pleurodelinae</taxon>
        <taxon>Pleurodeles</taxon>
    </lineage>
</organism>
<evidence type="ECO:0000313" key="8">
    <source>
        <dbReference type="EMBL" id="KAJ1109464.1"/>
    </source>
</evidence>
<dbReference type="GO" id="GO:0003676">
    <property type="term" value="F:nucleic acid binding"/>
    <property type="evidence" value="ECO:0007669"/>
    <property type="project" value="InterPro"/>
</dbReference>
<dbReference type="InterPro" id="IPR004556">
    <property type="entry name" value="HemK-like"/>
</dbReference>
<dbReference type="GO" id="GO:0032259">
    <property type="term" value="P:methylation"/>
    <property type="evidence" value="ECO:0007669"/>
    <property type="project" value="UniProtKB-KW"/>
</dbReference>
<dbReference type="SUPFAM" id="SSF53335">
    <property type="entry name" value="S-adenosyl-L-methionine-dependent methyltransferases"/>
    <property type="match status" value="1"/>
</dbReference>
<dbReference type="PANTHER" id="PTHR18895">
    <property type="entry name" value="HEMK METHYLTRANSFERASE"/>
    <property type="match status" value="1"/>
</dbReference>
<evidence type="ECO:0000313" key="9">
    <source>
        <dbReference type="Proteomes" id="UP001066276"/>
    </source>
</evidence>
<dbReference type="InterPro" id="IPR050320">
    <property type="entry name" value="N5-glutamine_MTase"/>
</dbReference>
<reference evidence="8" key="1">
    <citation type="journal article" date="2022" name="bioRxiv">
        <title>Sequencing and chromosome-scale assembly of the giantPleurodeles waltlgenome.</title>
        <authorList>
            <person name="Brown T."/>
            <person name="Elewa A."/>
            <person name="Iarovenko S."/>
            <person name="Subramanian E."/>
            <person name="Araus A.J."/>
            <person name="Petzold A."/>
            <person name="Susuki M."/>
            <person name="Suzuki K.-i.T."/>
            <person name="Hayashi T."/>
            <person name="Toyoda A."/>
            <person name="Oliveira C."/>
            <person name="Osipova E."/>
            <person name="Leigh N.D."/>
            <person name="Simon A."/>
            <person name="Yun M.H."/>
        </authorList>
    </citation>
    <scope>NUCLEOTIDE SEQUENCE</scope>
    <source>
        <strain evidence="8">20211129_DDA</strain>
        <tissue evidence="8">Liver</tissue>
    </source>
</reference>
<dbReference type="EC" id="2.1.1.297" evidence="1"/>
<evidence type="ECO:0000259" key="7">
    <source>
        <dbReference type="Pfam" id="PF17827"/>
    </source>
</evidence>
<dbReference type="Pfam" id="PF05175">
    <property type="entry name" value="MTS"/>
    <property type="match status" value="1"/>
</dbReference>
<keyword evidence="2" id="KW-0489">Methyltransferase</keyword>
<keyword evidence="4" id="KW-0949">S-adenosyl-L-methionine</keyword>
<protein>
    <recommendedName>
        <fullName evidence="1">peptide chain release factor N(5)-glutamine methyltransferase</fullName>
        <ecNumber evidence="1">2.1.1.297</ecNumber>
    </recommendedName>
</protein>
<evidence type="ECO:0000259" key="6">
    <source>
        <dbReference type="Pfam" id="PF05175"/>
    </source>
</evidence>
<dbReference type="PROSITE" id="PS00092">
    <property type="entry name" value="N6_MTASE"/>
    <property type="match status" value="1"/>
</dbReference>
<comment type="caution">
    <text evidence="8">The sequence shown here is derived from an EMBL/GenBank/DDBJ whole genome shotgun (WGS) entry which is preliminary data.</text>
</comment>
<dbReference type="GO" id="GO:0102559">
    <property type="term" value="F:peptide chain release factor N(5)-glutamine methyltransferase activity"/>
    <property type="evidence" value="ECO:0007669"/>
    <property type="project" value="UniProtKB-EC"/>
</dbReference>
<dbReference type="Gene3D" id="1.10.8.10">
    <property type="entry name" value="DNA helicase RuvA subunit, C-terminal domain"/>
    <property type="match status" value="1"/>
</dbReference>
<dbReference type="CDD" id="cd02440">
    <property type="entry name" value="AdoMet_MTases"/>
    <property type="match status" value="1"/>
</dbReference>
<evidence type="ECO:0000256" key="3">
    <source>
        <dbReference type="ARBA" id="ARBA00022679"/>
    </source>
</evidence>
<dbReference type="GO" id="GO:0005739">
    <property type="term" value="C:mitochondrion"/>
    <property type="evidence" value="ECO:0007669"/>
    <property type="project" value="TreeGrafter"/>
</dbReference>
<dbReference type="EMBL" id="JANPWB010000013">
    <property type="protein sequence ID" value="KAJ1109464.1"/>
    <property type="molecule type" value="Genomic_DNA"/>
</dbReference>
<gene>
    <name evidence="8" type="ORF">NDU88_006824</name>
</gene>
<evidence type="ECO:0000256" key="5">
    <source>
        <dbReference type="ARBA" id="ARBA00048391"/>
    </source>
</evidence>
<evidence type="ECO:0000256" key="4">
    <source>
        <dbReference type="ARBA" id="ARBA00022691"/>
    </source>
</evidence>
<accession>A0AAV7N2G9</accession>
<feature type="domain" description="Methyltransferase small" evidence="6">
    <location>
        <begin position="187"/>
        <end position="318"/>
    </location>
</feature>
<feature type="domain" description="Release factor glutamine methyltransferase N-terminal" evidence="7">
    <location>
        <begin position="41"/>
        <end position="112"/>
    </location>
</feature>
<dbReference type="InterPro" id="IPR029063">
    <property type="entry name" value="SAM-dependent_MTases_sf"/>
</dbReference>
<name>A0AAV7N2G9_PLEWA</name>
<dbReference type="NCBIfam" id="TIGR00536">
    <property type="entry name" value="hemK_fam"/>
    <property type="match status" value="1"/>
</dbReference>
<dbReference type="AlphaFoldDB" id="A0AAV7N2G9"/>
<comment type="catalytic activity">
    <reaction evidence="5">
        <text>L-glutaminyl-[peptide chain release factor] + S-adenosyl-L-methionine = N(5)-methyl-L-glutaminyl-[peptide chain release factor] + S-adenosyl-L-homocysteine + H(+)</text>
        <dbReference type="Rhea" id="RHEA:42896"/>
        <dbReference type="Rhea" id="RHEA-COMP:10271"/>
        <dbReference type="Rhea" id="RHEA-COMP:10272"/>
        <dbReference type="ChEBI" id="CHEBI:15378"/>
        <dbReference type="ChEBI" id="CHEBI:30011"/>
        <dbReference type="ChEBI" id="CHEBI:57856"/>
        <dbReference type="ChEBI" id="CHEBI:59789"/>
        <dbReference type="ChEBI" id="CHEBI:61891"/>
        <dbReference type="EC" id="2.1.1.297"/>
    </reaction>
</comment>
<sequence length="372" mass="41878">MVGSLFGYRPLSVIPSLRSRSSQISCRFGSDGTAQVTPRDVVQHWQRMFEANGIPEARESSEYIVSFVLGAKTFQSFSAERLSGPVTDQQWREIQRLSTGRLKRMPVQYVIGEWDFGDMTLEMRPPVFIPRPETEELVKLIVGEFTCKQKSEELSHTQKQQALLPHCEGISRGILQCDCESLEVPHQTPVVLDIGCGSGAISLSLLQKIPQSRLISVDKGIAAVNLTWDNAVRLEFMDRIKVLHHNILTDPIEKFLPWAPVDAIVSNPPYVFEEDMQSLAPEILSYEDLDALCGGADGLMVIKAILLLTPQLLKDFGSVFLEVDPRHPEMVQKWLSTCPDLRLHLIAIHEDFCGKPRFLHLRKRKASTDSCD</sequence>
<evidence type="ECO:0000256" key="1">
    <source>
        <dbReference type="ARBA" id="ARBA00012771"/>
    </source>
</evidence>